<proteinExistence type="predicted"/>
<reference evidence="2" key="2">
    <citation type="submission" date="2025-08" db="UniProtKB">
        <authorList>
            <consortium name="Ensembl"/>
        </authorList>
    </citation>
    <scope>IDENTIFICATION</scope>
</reference>
<dbReference type="Ensembl" id="ENSSORT00005011292.1">
    <property type="protein sequence ID" value="ENSSORP00005010918.1"/>
    <property type="gene ID" value="ENSSORG00005005911.1"/>
</dbReference>
<organism evidence="2 3">
    <name type="scientific">Sphaeramia orbicularis</name>
    <name type="common">orbiculate cardinalfish</name>
    <dbReference type="NCBI Taxonomy" id="375764"/>
    <lineage>
        <taxon>Eukaryota</taxon>
        <taxon>Metazoa</taxon>
        <taxon>Chordata</taxon>
        <taxon>Craniata</taxon>
        <taxon>Vertebrata</taxon>
        <taxon>Euteleostomi</taxon>
        <taxon>Actinopterygii</taxon>
        <taxon>Neopterygii</taxon>
        <taxon>Teleostei</taxon>
        <taxon>Neoteleostei</taxon>
        <taxon>Acanthomorphata</taxon>
        <taxon>Gobiaria</taxon>
        <taxon>Kurtiformes</taxon>
        <taxon>Apogonoidei</taxon>
        <taxon>Apogonidae</taxon>
        <taxon>Apogoninae</taxon>
        <taxon>Sphaeramia</taxon>
    </lineage>
</organism>
<evidence type="ECO:0000256" key="1">
    <source>
        <dbReference type="SAM" id="MobiDB-lite"/>
    </source>
</evidence>
<accession>A0A672Z2D1</accession>
<evidence type="ECO:0008006" key="4">
    <source>
        <dbReference type="Google" id="ProtNLM"/>
    </source>
</evidence>
<evidence type="ECO:0000313" key="2">
    <source>
        <dbReference type="Ensembl" id="ENSSORP00005010918.1"/>
    </source>
</evidence>
<dbReference type="Proteomes" id="UP000472271">
    <property type="component" value="Chromosome 9"/>
</dbReference>
<dbReference type="AlphaFoldDB" id="A0A672Z2D1"/>
<feature type="compositionally biased region" description="Basic and acidic residues" evidence="1">
    <location>
        <begin position="49"/>
        <end position="62"/>
    </location>
</feature>
<name>A0A672Z2D1_9TELE</name>
<reference evidence="2" key="3">
    <citation type="submission" date="2025-09" db="UniProtKB">
        <authorList>
            <consortium name="Ensembl"/>
        </authorList>
    </citation>
    <scope>IDENTIFICATION</scope>
</reference>
<keyword evidence="3" id="KW-1185">Reference proteome</keyword>
<dbReference type="InParanoid" id="A0A672Z2D1"/>
<feature type="region of interest" description="Disordered" evidence="1">
    <location>
        <begin position="39"/>
        <end position="62"/>
    </location>
</feature>
<protein>
    <recommendedName>
        <fullName evidence="4">GST N-terminal domain-containing protein</fullName>
    </recommendedName>
</protein>
<reference evidence="2" key="1">
    <citation type="submission" date="2019-06" db="EMBL/GenBank/DDBJ databases">
        <authorList>
            <consortium name="Wellcome Sanger Institute Data Sharing"/>
        </authorList>
    </citation>
    <scope>NUCLEOTIDE SEQUENCE [LARGE SCALE GENOMIC DNA]</scope>
</reference>
<dbReference type="Gene3D" id="3.40.30.10">
    <property type="entry name" value="Glutaredoxin"/>
    <property type="match status" value="1"/>
</dbReference>
<evidence type="ECO:0000313" key="3">
    <source>
        <dbReference type="Proteomes" id="UP000472271"/>
    </source>
</evidence>
<sequence length="62" mass="7124">MELYLDLHSQPCRAVFLFARATGIPFKFQLVDLTKGKTAQTRPGGLRWTHMDSDGLRRTQMD</sequence>